<evidence type="ECO:0000313" key="3">
    <source>
        <dbReference type="Proteomes" id="UP000298653"/>
    </source>
</evidence>
<dbReference type="SMART" id="SM00267">
    <property type="entry name" value="GGDEF"/>
    <property type="match status" value="1"/>
</dbReference>
<accession>A0A4P8IN19</accession>
<dbReference type="EMBL" id="CP040058">
    <property type="protein sequence ID" value="QCP36569.1"/>
    <property type="molecule type" value="Genomic_DNA"/>
</dbReference>
<dbReference type="NCBIfam" id="TIGR00254">
    <property type="entry name" value="GGDEF"/>
    <property type="match status" value="1"/>
</dbReference>
<proteinExistence type="predicted"/>
<feature type="domain" description="GGDEF" evidence="1">
    <location>
        <begin position="166"/>
        <end position="299"/>
    </location>
</feature>
<protein>
    <recommendedName>
        <fullName evidence="1">GGDEF domain-containing protein</fullName>
    </recommendedName>
</protein>
<dbReference type="Pfam" id="PF00990">
    <property type="entry name" value="GGDEF"/>
    <property type="match status" value="1"/>
</dbReference>
<keyword evidence="3" id="KW-1185">Reference proteome</keyword>
<dbReference type="Gene3D" id="3.30.70.270">
    <property type="match status" value="1"/>
</dbReference>
<dbReference type="PANTHER" id="PTHR45138">
    <property type="entry name" value="REGULATORY COMPONENTS OF SENSORY TRANSDUCTION SYSTEM"/>
    <property type="match status" value="1"/>
</dbReference>
<dbReference type="InterPro" id="IPR043128">
    <property type="entry name" value="Rev_trsase/Diguanyl_cyclase"/>
</dbReference>
<dbReference type="InterPro" id="IPR000160">
    <property type="entry name" value="GGDEF_dom"/>
</dbReference>
<organism evidence="2 3">
    <name type="scientific">Anaerostipes rhamnosivorans</name>
    <dbReference type="NCBI Taxonomy" id="1229621"/>
    <lineage>
        <taxon>Bacteria</taxon>
        <taxon>Bacillati</taxon>
        <taxon>Bacillota</taxon>
        <taxon>Clostridia</taxon>
        <taxon>Lachnospirales</taxon>
        <taxon>Lachnospiraceae</taxon>
        <taxon>Anaerostipes</taxon>
    </lineage>
</organism>
<dbReference type="CDD" id="cd01949">
    <property type="entry name" value="GGDEF"/>
    <property type="match status" value="1"/>
</dbReference>
<gene>
    <name evidence="2" type="ORF">AR1Y2_3115</name>
</gene>
<dbReference type="PROSITE" id="PS50887">
    <property type="entry name" value="GGDEF"/>
    <property type="match status" value="1"/>
</dbReference>
<dbReference type="KEGG" id="arf:AR1Y2_3115"/>
<evidence type="ECO:0000313" key="2">
    <source>
        <dbReference type="EMBL" id="QCP36569.1"/>
    </source>
</evidence>
<dbReference type="GO" id="GO:0052621">
    <property type="term" value="F:diguanylate cyclase activity"/>
    <property type="evidence" value="ECO:0007669"/>
    <property type="project" value="TreeGrafter"/>
</dbReference>
<name>A0A4P8IN19_9FIRM</name>
<dbReference type="SUPFAM" id="SSF55073">
    <property type="entry name" value="Nucleotide cyclase"/>
    <property type="match status" value="1"/>
</dbReference>
<dbReference type="PANTHER" id="PTHR45138:SF9">
    <property type="entry name" value="DIGUANYLATE CYCLASE DGCM-RELATED"/>
    <property type="match status" value="1"/>
</dbReference>
<dbReference type="Proteomes" id="UP000298653">
    <property type="component" value="Chromosome"/>
</dbReference>
<evidence type="ECO:0000259" key="1">
    <source>
        <dbReference type="PROSITE" id="PS50887"/>
    </source>
</evidence>
<dbReference type="OrthoDB" id="9804955at2"/>
<dbReference type="InterPro" id="IPR050469">
    <property type="entry name" value="Diguanylate_Cyclase"/>
</dbReference>
<reference evidence="2 3" key="1">
    <citation type="submission" date="2019-05" db="EMBL/GenBank/DDBJ databases">
        <title>Complete genome sequencing of Anaerostipes rhamnosivorans.</title>
        <authorList>
            <person name="Bui T.P.N."/>
            <person name="de Vos W.M."/>
        </authorList>
    </citation>
    <scope>NUCLEOTIDE SEQUENCE [LARGE SCALE GENOMIC DNA]</scope>
    <source>
        <strain evidence="2 3">1y2</strain>
    </source>
</reference>
<dbReference type="InterPro" id="IPR029787">
    <property type="entry name" value="Nucleotide_cyclase"/>
</dbReference>
<dbReference type="AlphaFoldDB" id="A0A4P8IN19"/>
<dbReference type="RefSeq" id="WP_137329776.1">
    <property type="nucleotide sequence ID" value="NZ_CP040058.1"/>
</dbReference>
<sequence length="303" mass="35427">MKNLKSAEAFCRALWHSYLIKNNKNGIDNFLDSRMTEIGIRLGQYCQNSVEFLCSLECSSSEPEYSIDKEWYETSVLRENLFLVTGEIKLSQRSCKTYLPARHLRFSMITELRDGSWKLLHLHQSVPDFSQKDKKNIYYSQFDYLTDLMSRRCMEENISLLMEKKPSGILITMDIDNFKTYNDRYGHPFGDQILISIAKSLLKTFPKEINGRIGGDEFIIYVPCSSIHKERLTESLELFFHNWADYQKKFNLQSPIYVSVGIGFYPEHGKDFHSLWSNADRALYFAKKKGENHICYCSELPDT</sequence>